<dbReference type="AlphaFoldDB" id="A0A6G3QX48"/>
<dbReference type="EMBL" id="JAAGMD010000539">
    <property type="protein sequence ID" value="NEA88078.1"/>
    <property type="molecule type" value="Genomic_DNA"/>
</dbReference>
<feature type="region of interest" description="Disordered" evidence="1">
    <location>
        <begin position="223"/>
        <end position="334"/>
    </location>
</feature>
<dbReference type="InterPro" id="IPR011991">
    <property type="entry name" value="ArsR-like_HTH"/>
</dbReference>
<dbReference type="Pfam" id="PF12840">
    <property type="entry name" value="HTH_20"/>
    <property type="match status" value="1"/>
</dbReference>
<evidence type="ECO:0000313" key="2">
    <source>
        <dbReference type="EMBL" id="NEA88078.1"/>
    </source>
</evidence>
<comment type="caution">
    <text evidence="2">The sequence shown here is derived from an EMBL/GenBank/DDBJ whole genome shotgun (WGS) entry which is preliminary data.</text>
</comment>
<dbReference type="SUPFAM" id="SSF46785">
    <property type="entry name" value="Winged helix' DNA-binding domain"/>
    <property type="match status" value="1"/>
</dbReference>
<reference evidence="2" key="1">
    <citation type="submission" date="2020-01" db="EMBL/GenBank/DDBJ databases">
        <title>Insect and environment-associated Actinomycetes.</title>
        <authorList>
            <person name="Currrie C."/>
            <person name="Chevrette M."/>
            <person name="Carlson C."/>
            <person name="Stubbendieck R."/>
            <person name="Wendt-Pienkowski E."/>
        </authorList>
    </citation>
    <scope>NUCLEOTIDE SEQUENCE</scope>
    <source>
        <strain evidence="2">SID14436</strain>
    </source>
</reference>
<proteinExistence type="predicted"/>
<dbReference type="InterPro" id="IPR036390">
    <property type="entry name" value="WH_DNA-bd_sf"/>
</dbReference>
<feature type="compositionally biased region" description="Gly residues" evidence="1">
    <location>
        <begin position="256"/>
        <end position="284"/>
    </location>
</feature>
<dbReference type="CDD" id="cd00090">
    <property type="entry name" value="HTH_ARSR"/>
    <property type="match status" value="1"/>
</dbReference>
<dbReference type="RefSeq" id="WP_164438581.1">
    <property type="nucleotide sequence ID" value="NZ_JAAGMD010000539.1"/>
</dbReference>
<accession>A0A6G3QX48</accession>
<sequence>MAVENNGPLPGSGADRLPLSRQRRGVLQYLRGQSGPVTATALAQVCALHVNTVREHLDALVDDGLVVRERSAPAGRGRPAQLYRARSPQASPAREYAGLAAVLAARIARSAADPRADALAAGEDWGRVLTAGQEPSADPGEARRRVLGLLAEIGFAPEADDEARRVRLPRCPFVETAREHPGVVCGVHEGLTRAALAALGPEPQDVDLLPFAEPDACLLHLAGGRPGPGRLPRTRPADDGPGASDIGLGASDMGLGASGGSTGSGGATRDGGAAGADGSMGAGGAASSSASDGSTAPGGSREPGGSTAPRGSTAPGGASAPGDPEAPHAPGEPR</sequence>
<organism evidence="2">
    <name type="scientific">Streptomyces sp. SID14436</name>
    <dbReference type="NCBI Taxonomy" id="2706070"/>
    <lineage>
        <taxon>Bacteria</taxon>
        <taxon>Bacillati</taxon>
        <taxon>Actinomycetota</taxon>
        <taxon>Actinomycetes</taxon>
        <taxon>Kitasatosporales</taxon>
        <taxon>Streptomycetaceae</taxon>
        <taxon>Streptomyces</taxon>
    </lineage>
</organism>
<gene>
    <name evidence="2" type="ORF">G3I53_19065</name>
</gene>
<dbReference type="InterPro" id="IPR036388">
    <property type="entry name" value="WH-like_DNA-bd_sf"/>
</dbReference>
<protein>
    <submittedName>
        <fullName evidence="2">Helix-turn-helix domain-containing protein</fullName>
    </submittedName>
</protein>
<evidence type="ECO:0000256" key="1">
    <source>
        <dbReference type="SAM" id="MobiDB-lite"/>
    </source>
</evidence>
<feature type="compositionally biased region" description="Low complexity" evidence="1">
    <location>
        <begin position="308"/>
        <end position="323"/>
    </location>
</feature>
<feature type="compositionally biased region" description="Low complexity" evidence="1">
    <location>
        <begin position="285"/>
        <end position="300"/>
    </location>
</feature>
<dbReference type="Gene3D" id="1.10.10.10">
    <property type="entry name" value="Winged helix-like DNA-binding domain superfamily/Winged helix DNA-binding domain"/>
    <property type="match status" value="1"/>
</dbReference>
<name>A0A6G3QX48_9ACTN</name>